<dbReference type="InterPro" id="IPR011993">
    <property type="entry name" value="PH-like_dom_sf"/>
</dbReference>
<feature type="region of interest" description="Disordered" evidence="3">
    <location>
        <begin position="1023"/>
        <end position="1117"/>
    </location>
</feature>
<dbReference type="SUPFAM" id="SSF50729">
    <property type="entry name" value="PH domain-like"/>
    <property type="match status" value="1"/>
</dbReference>
<proteinExistence type="inferred from homology"/>
<evidence type="ECO:0000313" key="5">
    <source>
        <dbReference type="EMBL" id="KAK3524117.1"/>
    </source>
</evidence>
<dbReference type="CDD" id="cd23949">
    <property type="entry name" value="Niban-like"/>
    <property type="match status" value="1"/>
</dbReference>
<dbReference type="InterPro" id="IPR000477">
    <property type="entry name" value="RT_dom"/>
</dbReference>
<dbReference type="InterPro" id="IPR001849">
    <property type="entry name" value="PH_domain"/>
</dbReference>
<name>A0AAE0UW51_9TELE</name>
<dbReference type="SMART" id="SM00233">
    <property type="entry name" value="PH"/>
    <property type="match status" value="1"/>
</dbReference>
<sequence>MGDIVSTHLDEGRRQIITAHTRNVMAEFGKIYRQQYAVALFNSVRFEIEGGGNMQSQLLHRKDPLQDKCIFSGDLFQYLDENKKWRNRFIYVANSYNIGFYDSRLAFERGLHPRGVINCAGYKVLTSMDEYLDLLSSCLPDSKAKRETSPFLKCASSFLLILWHPYVRHHYFTVRTEKEQTKWLAVFQDCIRHANNDDFDGPQEKRSEIEKKTKWWKLKKEECCEEFRQKLRQALGGQVVLPDDWETTAEVIRETGRKVLGVSSGRRKEDKETWWWNEEVQDSIQRKRLAKKKWDMDRTEENRQEYKELQRRVKREVSKAKQKAYDELYTRLDTREGEKDLYRLARQRDRDGKDVQQYRDGQRELHCVFVDLEKAYDRVPSEELWYCMRKSGVAEKYVRVVQDMYERSRTVVRCAVGQTEEFNVKVGLHQGSALSPFLFAIVMDQLSDNQMSRFLSSGHSSYTQLHSSCTYLVSPRMKGLSEENKVLTPAFTNSLRLYRQAKGHYGTWDMMCGDPAQILANLVMEILYPGLRTQIGPRLKGKLQQRQRNWMLISDAVYRQVLTQTRTEHETLVQACEVERPRLDATLRTNMDQIVSSKEHVTGRMRALVLPNAEQVLKSNVQPYITSILEALMEPVGEGFSEVRDVLFRELVEISQNTVNDGSKATLGKHMEKVSMLAFHPVKMQSSYEKMEKLSLEGLQQRFDVSSPSVFVQRAQILMREQMDNGVYTFEQLLYQNMEEQSGEDVIKTIQRCQDRVLKKFDYDSSTVRKKFFREGLLQIIIPYMLKQLHPIYASVLPNYKDFIFEDFSRFILVENVFEEVVLQSVTKDIMMAVNEAATQRRHNLYRDSIVLTNSDPNLHLLEENSINWASHYGGEGEGTDRFRRRRQVVSMIVPEGMAPMPYGSCLEVPGVEEIPEENEMQSAEDLQEEEIIDNDLRNQPIISVMPKSLEDPGSPDSVQQIRQLIKPVFEVVLPSEGDTDPVLTNGMLPLEEGEEIEAITSEEDMMPKDSAIASAIQELENAVQDEDYNVDSDAELPQASAESSPRHYDDSGFQSPANENTEEEYHRPVARDLKGEREPVGPELVMVMLKEEDEEVSEDGSEEAEGELTEDFESNI</sequence>
<feature type="coiled-coil region" evidence="2">
    <location>
        <begin position="289"/>
        <end position="323"/>
    </location>
</feature>
<evidence type="ECO:0000259" key="4">
    <source>
        <dbReference type="PROSITE" id="PS50003"/>
    </source>
</evidence>
<dbReference type="Pfam" id="PF26086">
    <property type="entry name" value="Niban2"/>
    <property type="match status" value="1"/>
</dbReference>
<keyword evidence="2" id="KW-0175">Coiled coil</keyword>
<feature type="compositionally biased region" description="Acidic residues" evidence="3">
    <location>
        <begin position="1024"/>
        <end position="1035"/>
    </location>
</feature>
<keyword evidence="6" id="KW-1185">Reference proteome</keyword>
<dbReference type="Gene3D" id="2.30.29.30">
    <property type="entry name" value="Pleckstrin-homology domain (PH domain)/Phosphotyrosine-binding domain (PTB)"/>
    <property type="match status" value="1"/>
</dbReference>
<feature type="domain" description="PH" evidence="4">
    <location>
        <begin position="68"/>
        <end position="192"/>
    </location>
</feature>
<protein>
    <recommendedName>
        <fullName evidence="4">PH domain-containing protein</fullName>
    </recommendedName>
</protein>
<dbReference type="AlphaFoldDB" id="A0AAE0UW51"/>
<comment type="caution">
    <text evidence="5">The sequence shown here is derived from an EMBL/GenBank/DDBJ whole genome shotgun (WGS) entry which is preliminary data.</text>
</comment>
<evidence type="ECO:0000313" key="6">
    <source>
        <dbReference type="Proteomes" id="UP001274896"/>
    </source>
</evidence>
<dbReference type="PROSITE" id="PS50003">
    <property type="entry name" value="PH_DOMAIN"/>
    <property type="match status" value="1"/>
</dbReference>
<comment type="similarity">
    <text evidence="1">Belongs to the Niban family.</text>
</comment>
<organism evidence="5 6">
    <name type="scientific">Hemibagrus guttatus</name>
    <dbReference type="NCBI Taxonomy" id="175788"/>
    <lineage>
        <taxon>Eukaryota</taxon>
        <taxon>Metazoa</taxon>
        <taxon>Chordata</taxon>
        <taxon>Craniata</taxon>
        <taxon>Vertebrata</taxon>
        <taxon>Euteleostomi</taxon>
        <taxon>Actinopterygii</taxon>
        <taxon>Neopterygii</taxon>
        <taxon>Teleostei</taxon>
        <taxon>Ostariophysi</taxon>
        <taxon>Siluriformes</taxon>
        <taxon>Bagridae</taxon>
        <taxon>Hemibagrus</taxon>
    </lineage>
</organism>
<dbReference type="PANTHER" id="PTHR14392">
    <property type="entry name" value="NIBAN FAMILY MEMBER"/>
    <property type="match status" value="1"/>
</dbReference>
<feature type="compositionally biased region" description="Basic and acidic residues" evidence="3">
    <location>
        <begin position="1064"/>
        <end position="1081"/>
    </location>
</feature>
<feature type="compositionally biased region" description="Acidic residues" evidence="3">
    <location>
        <begin position="1092"/>
        <end position="1117"/>
    </location>
</feature>
<dbReference type="Pfam" id="PF00078">
    <property type="entry name" value="RVT_1"/>
    <property type="match status" value="1"/>
</dbReference>
<dbReference type="InterPro" id="IPR026088">
    <property type="entry name" value="Niban-like"/>
</dbReference>
<accession>A0AAE0UW51</accession>
<dbReference type="InterPro" id="IPR059060">
    <property type="entry name" value="Niban_1/2/3_dom"/>
</dbReference>
<evidence type="ECO:0000256" key="3">
    <source>
        <dbReference type="SAM" id="MobiDB-lite"/>
    </source>
</evidence>
<dbReference type="Pfam" id="PF26089">
    <property type="entry name" value="PH_Niban2"/>
    <property type="match status" value="1"/>
</dbReference>
<dbReference type="EMBL" id="JAUCMX010000014">
    <property type="protein sequence ID" value="KAK3524117.1"/>
    <property type="molecule type" value="Genomic_DNA"/>
</dbReference>
<gene>
    <name evidence="5" type="ORF">QTP70_017976</name>
</gene>
<evidence type="ECO:0000256" key="1">
    <source>
        <dbReference type="ARBA" id="ARBA00010251"/>
    </source>
</evidence>
<evidence type="ECO:0000256" key="2">
    <source>
        <dbReference type="SAM" id="Coils"/>
    </source>
</evidence>
<dbReference type="PANTHER" id="PTHR14392:SF2">
    <property type="entry name" value="PROTEIN NIBAN 2"/>
    <property type="match status" value="1"/>
</dbReference>
<reference evidence="5" key="1">
    <citation type="submission" date="2023-06" db="EMBL/GenBank/DDBJ databases">
        <title>Male Hemibagrus guttatus genome.</title>
        <authorList>
            <person name="Bian C."/>
        </authorList>
    </citation>
    <scope>NUCLEOTIDE SEQUENCE</scope>
    <source>
        <strain evidence="5">Male_cb2023</strain>
        <tissue evidence="5">Muscle</tissue>
    </source>
</reference>
<dbReference type="Proteomes" id="UP001274896">
    <property type="component" value="Unassembled WGS sequence"/>
</dbReference>